<dbReference type="Proteomes" id="UP000193355">
    <property type="component" value="Unassembled WGS sequence"/>
</dbReference>
<dbReference type="PANTHER" id="PTHR43496:SF1">
    <property type="entry name" value="POLYGALACTURONAN_RHAMNOGALACTURONAN TRANSPORT SYSTEM PERMEASE PROTEIN YTEP"/>
    <property type="match status" value="1"/>
</dbReference>
<dbReference type="InterPro" id="IPR035906">
    <property type="entry name" value="MetI-like_sf"/>
</dbReference>
<name>A0A1X7IH36_9BACT</name>
<evidence type="ECO:0000256" key="5">
    <source>
        <dbReference type="RuleBase" id="RU363032"/>
    </source>
</evidence>
<dbReference type="EMBL" id="FXBB01000002">
    <property type="protein sequence ID" value="SMG14062.1"/>
    <property type="molecule type" value="Genomic_DNA"/>
</dbReference>
<accession>A0A1X7IH36</accession>
<sequence length="541" mass="57608">MLLPTAFLAFLLLFVLYPSVMVLMRSFSHKGSLGLDNMVAFFTKPHMVKILWQSGAVAAFVAVASTLMGSCLALVSFKTSMAFKGLFRTAAVVPLVIPGFVASLSYIFLFGRNGLITYKLLGLNLSIYGWHSVVLVQIMNLTTTAFLIMSAAILSIDDQAEDAARTLGASEWEVFSTVTLPLLRPGVLASMVLVFMKSMADFSTPLFLGGRFTNLAAASYSQLIGSYNLEIAATMNVLLLSVCLVAFWIFNKVKGAGEGFRRSVGGRRKNIQFPPAIAATMWSLSMAFSTLVYMLLLSVFLAAFTKHLGANFGLTLAHFQEGFQRGFRGMVNTFIFASATAAVTATAGMAGAWLITRSCTARRLLDLLSTAPVAVPGTFFGVAYILAFNRPPLLLAGTWTLVLILSVVRELPLGIRSGVSVLEQQDRSIEDAASTLGDSAVGTFFRVTLPSVRPAMVVTALHSFVASVQAVGALIFIVSPGTKLLSIDVFEAVYKGQIGPAAAMSVVMIALSLAGIAGITVISSKSKGGGTSWGESLRRAA</sequence>
<evidence type="ECO:0000256" key="3">
    <source>
        <dbReference type="ARBA" id="ARBA00022989"/>
    </source>
</evidence>
<dbReference type="Gene3D" id="1.10.3720.10">
    <property type="entry name" value="MetI-like"/>
    <property type="match status" value="2"/>
</dbReference>
<protein>
    <submittedName>
        <fullName evidence="7">Iron(III) transport system permease protein</fullName>
    </submittedName>
</protein>
<evidence type="ECO:0000256" key="1">
    <source>
        <dbReference type="ARBA" id="ARBA00004141"/>
    </source>
</evidence>
<feature type="transmembrane region" description="Helical" evidence="5">
    <location>
        <begin position="89"/>
        <end position="109"/>
    </location>
</feature>
<dbReference type="AlphaFoldDB" id="A0A1X7IH36"/>
<feature type="transmembrane region" description="Helical" evidence="5">
    <location>
        <begin position="174"/>
        <end position="196"/>
    </location>
</feature>
<dbReference type="Pfam" id="PF00528">
    <property type="entry name" value="BPD_transp_1"/>
    <property type="match status" value="2"/>
</dbReference>
<feature type="transmembrane region" description="Helical" evidence="5">
    <location>
        <begin position="498"/>
        <end position="522"/>
    </location>
</feature>
<dbReference type="GO" id="GO:0055085">
    <property type="term" value="P:transmembrane transport"/>
    <property type="evidence" value="ECO:0007669"/>
    <property type="project" value="InterPro"/>
</dbReference>
<comment type="subcellular location">
    <subcellularLocation>
        <location evidence="5">Cell membrane</location>
        <topology evidence="5">Multi-pass membrane protein</topology>
    </subcellularLocation>
    <subcellularLocation>
        <location evidence="1">Membrane</location>
        <topology evidence="1">Multi-pass membrane protein</topology>
    </subcellularLocation>
</comment>
<dbReference type="GO" id="GO:0005886">
    <property type="term" value="C:plasma membrane"/>
    <property type="evidence" value="ECO:0007669"/>
    <property type="project" value="UniProtKB-SubCell"/>
</dbReference>
<evidence type="ECO:0000256" key="2">
    <source>
        <dbReference type="ARBA" id="ARBA00022692"/>
    </source>
</evidence>
<keyword evidence="4 5" id="KW-0472">Membrane</keyword>
<dbReference type="PANTHER" id="PTHR43496">
    <property type="entry name" value="PROTEIN LPLB"/>
    <property type="match status" value="1"/>
</dbReference>
<keyword evidence="2 5" id="KW-0812">Transmembrane</keyword>
<comment type="similarity">
    <text evidence="5">Belongs to the binding-protein-dependent transport system permease family.</text>
</comment>
<keyword evidence="8" id="KW-1185">Reference proteome</keyword>
<feature type="transmembrane region" description="Helical" evidence="5">
    <location>
        <begin position="271"/>
        <end position="304"/>
    </location>
</feature>
<reference evidence="8" key="1">
    <citation type="submission" date="2017-04" db="EMBL/GenBank/DDBJ databases">
        <authorList>
            <person name="Varghese N."/>
            <person name="Submissions S."/>
        </authorList>
    </citation>
    <scope>NUCLEOTIDE SEQUENCE [LARGE SCALE GENOMIC DNA]</scope>
    <source>
        <strain evidence="8">USBA 82</strain>
    </source>
</reference>
<feature type="transmembrane region" description="Helical" evidence="5">
    <location>
        <begin position="334"/>
        <end position="355"/>
    </location>
</feature>
<feature type="transmembrane region" description="Helical" evidence="5">
    <location>
        <begin position="50"/>
        <end position="77"/>
    </location>
</feature>
<evidence type="ECO:0000259" key="6">
    <source>
        <dbReference type="PROSITE" id="PS50928"/>
    </source>
</evidence>
<evidence type="ECO:0000313" key="8">
    <source>
        <dbReference type="Proteomes" id="UP000193355"/>
    </source>
</evidence>
<proteinExistence type="inferred from homology"/>
<evidence type="ECO:0000313" key="7">
    <source>
        <dbReference type="EMBL" id="SMG14062.1"/>
    </source>
</evidence>
<dbReference type="RefSeq" id="WP_159448191.1">
    <property type="nucleotide sequence ID" value="NZ_FXBB01000002.1"/>
</dbReference>
<dbReference type="CDD" id="cd06261">
    <property type="entry name" value="TM_PBP2"/>
    <property type="match status" value="2"/>
</dbReference>
<feature type="transmembrane region" description="Helical" evidence="5">
    <location>
        <begin position="231"/>
        <end position="250"/>
    </location>
</feature>
<feature type="domain" description="ABC transmembrane type-1" evidence="6">
    <location>
        <begin position="51"/>
        <end position="250"/>
    </location>
</feature>
<evidence type="ECO:0000256" key="4">
    <source>
        <dbReference type="ARBA" id="ARBA00023136"/>
    </source>
</evidence>
<keyword evidence="3 5" id="KW-1133">Transmembrane helix</keyword>
<feature type="transmembrane region" description="Helical" evidence="5">
    <location>
        <begin position="129"/>
        <end position="154"/>
    </location>
</feature>
<dbReference type="PROSITE" id="PS50928">
    <property type="entry name" value="ABC_TM1"/>
    <property type="match status" value="2"/>
</dbReference>
<dbReference type="SUPFAM" id="SSF161098">
    <property type="entry name" value="MetI-like"/>
    <property type="match status" value="2"/>
</dbReference>
<gene>
    <name evidence="7" type="ORF">SAMN06275492_10255</name>
</gene>
<feature type="domain" description="ABC transmembrane type-1" evidence="6">
    <location>
        <begin position="330"/>
        <end position="517"/>
    </location>
</feature>
<feature type="transmembrane region" description="Helical" evidence="5">
    <location>
        <begin position="455"/>
        <end position="478"/>
    </location>
</feature>
<feature type="transmembrane region" description="Helical" evidence="5">
    <location>
        <begin position="367"/>
        <end position="387"/>
    </location>
</feature>
<keyword evidence="5" id="KW-0813">Transport</keyword>
<dbReference type="OrthoDB" id="57323at2"/>
<organism evidence="7 8">
    <name type="scientific">Dethiosulfovibrio salsuginis</name>
    <dbReference type="NCBI Taxonomy" id="561720"/>
    <lineage>
        <taxon>Bacteria</taxon>
        <taxon>Thermotogati</taxon>
        <taxon>Synergistota</taxon>
        <taxon>Synergistia</taxon>
        <taxon>Synergistales</taxon>
        <taxon>Dethiosulfovibrionaceae</taxon>
        <taxon>Dethiosulfovibrio</taxon>
    </lineage>
</organism>
<dbReference type="InterPro" id="IPR000515">
    <property type="entry name" value="MetI-like"/>
</dbReference>
<dbReference type="STRING" id="561720.SAMN06275492_10255"/>